<reference evidence="3" key="1">
    <citation type="submission" date="2022-11" db="EMBL/GenBank/DDBJ databases">
        <authorList>
            <person name="Petersen C."/>
        </authorList>
    </citation>
    <scope>NUCLEOTIDE SEQUENCE</scope>
    <source>
        <strain evidence="3">IBT 30069</strain>
    </source>
</reference>
<evidence type="ECO:0000313" key="4">
    <source>
        <dbReference type="Proteomes" id="UP001149165"/>
    </source>
</evidence>
<dbReference type="InterPro" id="IPR009799">
    <property type="entry name" value="EthD_dom"/>
</dbReference>
<sequence length="130" mass="15037">MAIRLLLFAYRKPGLSPLQFKTHYEDIHVPLIKSLAGDDFPVLHSRRYLHRGNDLNDNNEYPATVFVGDQDSFKYDAICELVFNSQEAMERFRDKTGTPEAKAALEEDELKFLDRTKLKIVLLGDYIESQ</sequence>
<gene>
    <name evidence="3" type="ORF">N7456_008832</name>
</gene>
<evidence type="ECO:0000313" key="3">
    <source>
        <dbReference type="EMBL" id="KAJ5092971.1"/>
    </source>
</evidence>
<keyword evidence="4" id="KW-1185">Reference proteome</keyword>
<dbReference type="SUPFAM" id="SSF54909">
    <property type="entry name" value="Dimeric alpha+beta barrel"/>
    <property type="match status" value="1"/>
</dbReference>
<dbReference type="EMBL" id="JAPQKH010000006">
    <property type="protein sequence ID" value="KAJ5092971.1"/>
    <property type="molecule type" value="Genomic_DNA"/>
</dbReference>
<comment type="similarity">
    <text evidence="1">Belongs to the tpcK family.</text>
</comment>
<evidence type="ECO:0000259" key="2">
    <source>
        <dbReference type="Pfam" id="PF07110"/>
    </source>
</evidence>
<proteinExistence type="inferred from homology"/>
<reference evidence="3" key="2">
    <citation type="journal article" date="2023" name="IMA Fungus">
        <title>Comparative genomic study of the Penicillium genus elucidates a diverse pangenome and 15 lateral gene transfer events.</title>
        <authorList>
            <person name="Petersen C."/>
            <person name="Sorensen T."/>
            <person name="Nielsen M.R."/>
            <person name="Sondergaard T.E."/>
            <person name="Sorensen J.L."/>
            <person name="Fitzpatrick D.A."/>
            <person name="Frisvad J.C."/>
            <person name="Nielsen K.L."/>
        </authorList>
    </citation>
    <scope>NUCLEOTIDE SEQUENCE</scope>
    <source>
        <strain evidence="3">IBT 30069</strain>
    </source>
</reference>
<dbReference type="OrthoDB" id="2519291at2759"/>
<organism evidence="3 4">
    <name type="scientific">Penicillium angulare</name>
    <dbReference type="NCBI Taxonomy" id="116970"/>
    <lineage>
        <taxon>Eukaryota</taxon>
        <taxon>Fungi</taxon>
        <taxon>Dikarya</taxon>
        <taxon>Ascomycota</taxon>
        <taxon>Pezizomycotina</taxon>
        <taxon>Eurotiomycetes</taxon>
        <taxon>Eurotiomycetidae</taxon>
        <taxon>Eurotiales</taxon>
        <taxon>Aspergillaceae</taxon>
        <taxon>Penicillium</taxon>
    </lineage>
</organism>
<dbReference type="GO" id="GO:0016491">
    <property type="term" value="F:oxidoreductase activity"/>
    <property type="evidence" value="ECO:0007669"/>
    <property type="project" value="InterPro"/>
</dbReference>
<dbReference type="AlphaFoldDB" id="A0A9W9K556"/>
<name>A0A9W9K556_9EURO</name>
<dbReference type="Proteomes" id="UP001149165">
    <property type="component" value="Unassembled WGS sequence"/>
</dbReference>
<comment type="caution">
    <text evidence="3">The sequence shown here is derived from an EMBL/GenBank/DDBJ whole genome shotgun (WGS) entry which is preliminary data.</text>
</comment>
<protein>
    <recommendedName>
        <fullName evidence="2">EthD domain-containing protein</fullName>
    </recommendedName>
</protein>
<feature type="domain" description="EthD" evidence="2">
    <location>
        <begin position="12"/>
        <end position="115"/>
    </location>
</feature>
<dbReference type="Gene3D" id="3.30.70.100">
    <property type="match status" value="1"/>
</dbReference>
<dbReference type="NCBIfam" id="TIGR02118">
    <property type="entry name" value="EthD family reductase"/>
    <property type="match status" value="1"/>
</dbReference>
<accession>A0A9W9K556</accession>
<dbReference type="Pfam" id="PF07110">
    <property type="entry name" value="EthD"/>
    <property type="match status" value="1"/>
</dbReference>
<evidence type="ECO:0000256" key="1">
    <source>
        <dbReference type="ARBA" id="ARBA00005986"/>
    </source>
</evidence>
<dbReference type="InterPro" id="IPR011008">
    <property type="entry name" value="Dimeric_a/b-barrel"/>
</dbReference>